<organism evidence="3 4">
    <name type="scientific">Bradyrhizobium uaiense</name>
    <dbReference type="NCBI Taxonomy" id="2594946"/>
    <lineage>
        <taxon>Bacteria</taxon>
        <taxon>Pseudomonadati</taxon>
        <taxon>Pseudomonadota</taxon>
        <taxon>Alphaproteobacteria</taxon>
        <taxon>Hyphomicrobiales</taxon>
        <taxon>Nitrobacteraceae</taxon>
        <taxon>Bradyrhizobium</taxon>
    </lineage>
</organism>
<comment type="caution">
    <text evidence="3">The sequence shown here is derived from an EMBL/GenBank/DDBJ whole genome shotgun (WGS) entry which is preliminary data.</text>
</comment>
<dbReference type="EMBL" id="VKHP01000009">
    <property type="protein sequence ID" value="NEU95083.1"/>
    <property type="molecule type" value="Genomic_DNA"/>
</dbReference>
<accession>A0A6P1B9W7</accession>
<dbReference type="InterPro" id="IPR002711">
    <property type="entry name" value="HNH"/>
</dbReference>
<keyword evidence="3" id="KW-0255">Endonuclease</keyword>
<dbReference type="Proteomes" id="UP000468531">
    <property type="component" value="Unassembled WGS sequence"/>
</dbReference>
<dbReference type="Pfam" id="PF03235">
    <property type="entry name" value="GmrSD_N"/>
    <property type="match status" value="1"/>
</dbReference>
<name>A0A6P1B9W7_9BRAD</name>
<dbReference type="InterPro" id="IPR003615">
    <property type="entry name" value="HNH_nuc"/>
</dbReference>
<sequence>MAEPIQPEDEAMTAVNLDALIPREDFEVRTEFGRAFPKSQTLKINDLEPNAFLYDALRKPDFQRETANWDSTKIVEFVRTFLDGDLIPAVILWQSGRYTFVIDGAHRLSALAAWVHDDYGDKEISRKFFQNEIPVEQQRAADRTRKEIDATIGSYIEHKKAIEFPQNSKPEIVERARRLGSLALQLQWVPDSDAKKAEDSFFKINQEAVGIDRTELRILKARTSPNAIAARVIVRNATGHKYWSGFSNDLGAAMETIGREIFSILFYPPLETPVKTLNLPVAGKSGQALPLIFDLVNLANGVPVVDVKKGSHQPGFTPDLTGEETYRYLKNTRDLAQRLSGTQPSSLGFDPAVYVYSASGKHQPTSFLAIVSLTRKLVEQDKLKKFTLIRREFEEFLITNKEFINQVVTKRGSGAKGYDWVEDLFEKILGGLGSGMDSAAILEGLKRDQKFSFLTKYQPADEEDAPKGKKFSRNVKSAAYIREALQTSMRCKLCGCRMQSKSISVDHAVDRKYGGTAHIDNAQLTHPYCNSIKDWLMANGKQAAE</sequence>
<evidence type="ECO:0000313" key="4">
    <source>
        <dbReference type="Proteomes" id="UP000468531"/>
    </source>
</evidence>
<dbReference type="CDD" id="cd00085">
    <property type="entry name" value="HNHc"/>
    <property type="match status" value="1"/>
</dbReference>
<dbReference type="GO" id="GO:0008270">
    <property type="term" value="F:zinc ion binding"/>
    <property type="evidence" value="ECO:0007669"/>
    <property type="project" value="InterPro"/>
</dbReference>
<dbReference type="AlphaFoldDB" id="A0A6P1B9W7"/>
<dbReference type="GO" id="GO:0003676">
    <property type="term" value="F:nucleic acid binding"/>
    <property type="evidence" value="ECO:0007669"/>
    <property type="project" value="InterPro"/>
</dbReference>
<dbReference type="GO" id="GO:0004519">
    <property type="term" value="F:endonuclease activity"/>
    <property type="evidence" value="ECO:0007669"/>
    <property type="project" value="UniProtKB-KW"/>
</dbReference>
<dbReference type="Pfam" id="PF01844">
    <property type="entry name" value="HNH"/>
    <property type="match status" value="1"/>
</dbReference>
<reference evidence="3 4" key="1">
    <citation type="journal article" date="2020" name="Arch. Microbiol.">
        <title>Bradyrhizobium uaiense sp. nov., a new highly efficient cowpea symbiont.</title>
        <authorList>
            <person name="Cabral Michel D."/>
            <person name="Azarias Guimaraes A."/>
            <person name="Martins da Costa E."/>
            <person name="Soares de Carvalho T."/>
            <person name="Balsanelli E."/>
            <person name="Willems A."/>
            <person name="Maltempi de Souza E."/>
            <person name="de Souza Moreira F.M."/>
        </authorList>
    </citation>
    <scope>NUCLEOTIDE SEQUENCE [LARGE SCALE GENOMIC DNA]</scope>
    <source>
        <strain evidence="3 4">UFLA 03-164</strain>
    </source>
</reference>
<evidence type="ECO:0000259" key="1">
    <source>
        <dbReference type="Pfam" id="PF01844"/>
    </source>
</evidence>
<keyword evidence="4" id="KW-1185">Reference proteome</keyword>
<dbReference type="Gene3D" id="1.10.30.50">
    <property type="match status" value="1"/>
</dbReference>
<keyword evidence="3" id="KW-0378">Hydrolase</keyword>
<feature type="domain" description="HNH" evidence="1">
    <location>
        <begin position="491"/>
        <end position="533"/>
    </location>
</feature>
<evidence type="ECO:0000259" key="2">
    <source>
        <dbReference type="Pfam" id="PF03235"/>
    </source>
</evidence>
<evidence type="ECO:0000313" key="3">
    <source>
        <dbReference type="EMBL" id="NEU95083.1"/>
    </source>
</evidence>
<protein>
    <submittedName>
        <fullName evidence="3">HNH endonuclease</fullName>
    </submittedName>
</protein>
<dbReference type="RefSeq" id="WP_163150966.1">
    <property type="nucleotide sequence ID" value="NZ_VKHP01000009.1"/>
</dbReference>
<gene>
    <name evidence="3" type="ORF">FNJ47_04365</name>
</gene>
<proteinExistence type="predicted"/>
<dbReference type="InterPro" id="IPR004919">
    <property type="entry name" value="GmrSD_N"/>
</dbReference>
<keyword evidence="3" id="KW-0540">Nuclease</keyword>
<feature type="domain" description="GmrSD restriction endonucleases N-terminal" evidence="2">
    <location>
        <begin position="57"/>
        <end position="217"/>
    </location>
</feature>